<dbReference type="Proteomes" id="UP000266841">
    <property type="component" value="Unassembled WGS sequence"/>
</dbReference>
<evidence type="ECO:0000256" key="1">
    <source>
        <dbReference type="SAM" id="MobiDB-lite"/>
    </source>
</evidence>
<dbReference type="EMBL" id="AGNL01048015">
    <property type="protein sequence ID" value="EJK46074.1"/>
    <property type="molecule type" value="Genomic_DNA"/>
</dbReference>
<evidence type="ECO:0000313" key="3">
    <source>
        <dbReference type="EMBL" id="EJK46074.1"/>
    </source>
</evidence>
<accession>K0R3N3</accession>
<proteinExistence type="predicted"/>
<comment type="caution">
    <text evidence="3">The sequence shown here is derived from an EMBL/GenBank/DDBJ whole genome shotgun (WGS) entry which is preliminary data.</text>
</comment>
<dbReference type="AlphaFoldDB" id="K0R3N3"/>
<keyword evidence="4" id="KW-1185">Reference proteome</keyword>
<evidence type="ECO:0000313" key="4">
    <source>
        <dbReference type="Proteomes" id="UP000266841"/>
    </source>
</evidence>
<sequence length="261" mass="28358">MFSKRIFALAILVIADPASAKLRGPLLVGRANERHGMKGASAASNIALQGHHKQDCVDDCETSNGGTKSQCQDCCSQTKQRTGEWTCNETFSNNNQPPPPKKSSSKSSKSKQGPEPAPQPRMVDDDDFAPATDDAQPWTYPGGDGYTCVMPCNEDSACQKGGFVDCGTCNKEHGTQGYQRLCVTALLSNDAKYRDMVHNQVARAVQVRGFRLGRKLIGVDKTTTDEAVEGGHRPTQWTRQRVDSVEGTPSAEMDTSPHLRL</sequence>
<gene>
    <name evidence="3" type="ORF">THAOC_35283</name>
</gene>
<organism evidence="3 4">
    <name type="scientific">Thalassiosira oceanica</name>
    <name type="common">Marine diatom</name>
    <dbReference type="NCBI Taxonomy" id="159749"/>
    <lineage>
        <taxon>Eukaryota</taxon>
        <taxon>Sar</taxon>
        <taxon>Stramenopiles</taxon>
        <taxon>Ochrophyta</taxon>
        <taxon>Bacillariophyta</taxon>
        <taxon>Coscinodiscophyceae</taxon>
        <taxon>Thalassiosirophycidae</taxon>
        <taxon>Thalassiosirales</taxon>
        <taxon>Thalassiosiraceae</taxon>
        <taxon>Thalassiosira</taxon>
    </lineage>
</organism>
<protein>
    <submittedName>
        <fullName evidence="3">Uncharacterized protein</fullName>
    </submittedName>
</protein>
<evidence type="ECO:0000256" key="2">
    <source>
        <dbReference type="SAM" id="SignalP"/>
    </source>
</evidence>
<feature type="region of interest" description="Disordered" evidence="1">
    <location>
        <begin position="240"/>
        <end position="261"/>
    </location>
</feature>
<feature type="chain" id="PRO_5003838843" evidence="2">
    <location>
        <begin position="21"/>
        <end position="261"/>
    </location>
</feature>
<name>K0R3N3_THAOC</name>
<feature type="signal peptide" evidence="2">
    <location>
        <begin position="1"/>
        <end position="20"/>
    </location>
</feature>
<keyword evidence="2" id="KW-0732">Signal</keyword>
<feature type="region of interest" description="Disordered" evidence="1">
    <location>
        <begin position="88"/>
        <end position="136"/>
    </location>
</feature>
<reference evidence="3 4" key="1">
    <citation type="journal article" date="2012" name="Genome Biol.">
        <title>Genome and low-iron response of an oceanic diatom adapted to chronic iron limitation.</title>
        <authorList>
            <person name="Lommer M."/>
            <person name="Specht M."/>
            <person name="Roy A.S."/>
            <person name="Kraemer L."/>
            <person name="Andreson R."/>
            <person name="Gutowska M.A."/>
            <person name="Wolf J."/>
            <person name="Bergner S.V."/>
            <person name="Schilhabel M.B."/>
            <person name="Klostermeier U.C."/>
            <person name="Beiko R.G."/>
            <person name="Rosenstiel P."/>
            <person name="Hippler M."/>
            <person name="Laroche J."/>
        </authorList>
    </citation>
    <scope>NUCLEOTIDE SEQUENCE [LARGE SCALE GENOMIC DNA]</scope>
    <source>
        <strain evidence="3 4">CCMP1005</strain>
    </source>
</reference>